<comment type="caution">
    <text evidence="1">The sequence shown here is derived from an EMBL/GenBank/DDBJ whole genome shotgun (WGS) entry which is preliminary data.</text>
</comment>
<protein>
    <submittedName>
        <fullName evidence="1">Uncharacterized protein</fullName>
    </submittedName>
</protein>
<reference evidence="1" key="1">
    <citation type="submission" date="2022-03" db="EMBL/GenBank/DDBJ databases">
        <title>Streptomyces 7R015 and 7R016 isolated from Barleria lupulina in Thailand.</title>
        <authorList>
            <person name="Kanchanasin P."/>
            <person name="Phongsopitanun W."/>
            <person name="Tanasupawat S."/>
        </authorList>
    </citation>
    <scope>NUCLEOTIDE SEQUENCE</scope>
    <source>
        <strain evidence="1">7R015</strain>
    </source>
</reference>
<proteinExistence type="predicted"/>
<dbReference type="Proteomes" id="UP001165269">
    <property type="component" value="Unassembled WGS sequence"/>
</dbReference>
<evidence type="ECO:0000313" key="2">
    <source>
        <dbReference type="Proteomes" id="UP001165269"/>
    </source>
</evidence>
<name>A0ABS9YJ53_9ACTN</name>
<dbReference type="RefSeq" id="WP_242774070.1">
    <property type="nucleotide sequence ID" value="NZ_JALDAY010000013.1"/>
</dbReference>
<gene>
    <name evidence="1" type="ORF">MQP27_38515</name>
</gene>
<keyword evidence="2" id="KW-1185">Reference proteome</keyword>
<sequence length="59" mass="6552">MSLLELDGSWAVCWSYGYPHNGTQLVPYGPAEAVDTFVQSREGKTLVFDSREAWQDGSV</sequence>
<organism evidence="1 2">
    <name type="scientific">Streptomyces cylindrosporus</name>
    <dbReference type="NCBI Taxonomy" id="2927583"/>
    <lineage>
        <taxon>Bacteria</taxon>
        <taxon>Bacillati</taxon>
        <taxon>Actinomycetota</taxon>
        <taxon>Actinomycetes</taxon>
        <taxon>Kitasatosporales</taxon>
        <taxon>Streptomycetaceae</taxon>
        <taxon>Streptomyces</taxon>
    </lineage>
</organism>
<dbReference type="EMBL" id="JALDAY010000013">
    <property type="protein sequence ID" value="MCI3276974.1"/>
    <property type="molecule type" value="Genomic_DNA"/>
</dbReference>
<evidence type="ECO:0000313" key="1">
    <source>
        <dbReference type="EMBL" id="MCI3276974.1"/>
    </source>
</evidence>
<accession>A0ABS9YJ53</accession>